<dbReference type="Proteomes" id="UP000274515">
    <property type="component" value="Unassembled WGS sequence"/>
</dbReference>
<comment type="caution">
    <text evidence="1">The sequence shown here is derived from an EMBL/GenBank/DDBJ whole genome shotgun (WGS) entry which is preliminary data.</text>
</comment>
<evidence type="ECO:0000313" key="2">
    <source>
        <dbReference type="Proteomes" id="UP000274515"/>
    </source>
</evidence>
<organism evidence="1 2">
    <name type="scientific">Saccharopolyspora rhizosphaerae</name>
    <dbReference type="NCBI Taxonomy" id="2492662"/>
    <lineage>
        <taxon>Bacteria</taxon>
        <taxon>Bacillati</taxon>
        <taxon>Actinomycetota</taxon>
        <taxon>Actinomycetes</taxon>
        <taxon>Pseudonocardiales</taxon>
        <taxon>Pseudonocardiaceae</taxon>
        <taxon>Saccharopolyspora</taxon>
    </lineage>
</organism>
<dbReference type="InterPro" id="IPR027056">
    <property type="entry name" value="Gluconate_2DH_su3"/>
</dbReference>
<dbReference type="AlphaFoldDB" id="A0A426K386"/>
<protein>
    <submittedName>
        <fullName evidence="1">Gluconate 2-dehydrogenase subunit 3 family protein</fullName>
    </submittedName>
</protein>
<name>A0A426K386_9PSEU</name>
<evidence type="ECO:0000313" key="1">
    <source>
        <dbReference type="EMBL" id="RRO19743.1"/>
    </source>
</evidence>
<keyword evidence="2" id="KW-1185">Reference proteome</keyword>
<sequence>MQRSRHVVDLKLSAVGGKPPLGGWLPPIRLTERQGTVLNAVADEFIPGGDGFPPPSDVDVLSFITRYVTPAGQDAKWFPFLGENDFKARLEKLGDSFLQATSAERVAILSGLEWDEPEFFGHLRDVVYYAYYSRPAVVHTMNRSLRAGRDYRLSPQPYGYTDVMDDWDDELLARVRGSYRRTAEVRRIEVPAHLREATS</sequence>
<proteinExistence type="predicted"/>
<accession>A0A426K386</accession>
<reference evidence="1 2" key="1">
    <citation type="submission" date="2018-11" db="EMBL/GenBank/DDBJ databases">
        <title>Saccharopolyspora rhizosphaerae sp. nov., an actinomycete isolated from rhizosphere soil in Thailand.</title>
        <authorList>
            <person name="Intra B."/>
            <person name="Euanorasetr J."/>
            <person name="Take A."/>
            <person name="Inahashi Y."/>
            <person name="Mori M."/>
            <person name="Panbangred W."/>
            <person name="Matsumoto A."/>
        </authorList>
    </citation>
    <scope>NUCLEOTIDE SEQUENCE [LARGE SCALE GENOMIC DNA]</scope>
    <source>
        <strain evidence="1 2">H219</strain>
    </source>
</reference>
<dbReference type="EMBL" id="RSAA01000003">
    <property type="protein sequence ID" value="RRO19743.1"/>
    <property type="molecule type" value="Genomic_DNA"/>
</dbReference>
<dbReference type="Pfam" id="PF13618">
    <property type="entry name" value="Gluconate_2-dh3"/>
    <property type="match status" value="1"/>
</dbReference>
<gene>
    <name evidence="1" type="ORF">EIL87_03340</name>
</gene>